<dbReference type="EMBL" id="LOCQ01000028">
    <property type="protein sequence ID" value="OBV41563.1"/>
    <property type="molecule type" value="Genomic_DNA"/>
</dbReference>
<sequence length="390" mass="40336">MKKLALALSLSLLCLPALAARQTHEAAVSAMFADSGALGMVVVTVQGGLIEVYGRGETRPGSGQLPGDQSLVRIGSGAQVFTAEVLARLVEEGKLGLDDTLQRHAGAGRVVPRHAGAREITVRDLATHVSGLPRGVSVGPPKYAAPFAWPGPDVRWGELKGGKTEAAPGTEADYSNIGYDLLGDALASAGGAPYTSLLARLVTTPLQMSDTTATPTPAQCARLMSGADLDNSGPCGATIATAASSGLFSTPLDMGVWLRKLVSVVPAAASTCMVLKPWVTRAAMPAMKGFDIPGPADALGIGWVRLADGRQHSAPIWHKTGSGAGFMSYTALLPRQRSAVFVVVSKVDLKMLARMTRAGNVLLRQLGDEVLAQVGSGFDQLPCPLPPATS</sequence>
<proteinExistence type="inferred from homology"/>
<dbReference type="RefSeq" id="WP_065305862.1">
    <property type="nucleotide sequence ID" value="NZ_LOCQ01000028.1"/>
</dbReference>
<keyword evidence="2" id="KW-0732">Signal</keyword>
<keyword evidence="4" id="KW-0645">Protease</keyword>
<dbReference type="STRING" id="1747903.ASR47_10356"/>
<evidence type="ECO:0000256" key="2">
    <source>
        <dbReference type="SAM" id="SignalP"/>
    </source>
</evidence>
<feature type="domain" description="Beta-lactamase-related" evidence="3">
    <location>
        <begin position="27"/>
        <end position="349"/>
    </location>
</feature>
<dbReference type="NCBIfam" id="NF007943">
    <property type="entry name" value="PRK10662.1"/>
    <property type="match status" value="1"/>
</dbReference>
<evidence type="ECO:0000256" key="1">
    <source>
        <dbReference type="ARBA" id="ARBA00038473"/>
    </source>
</evidence>
<evidence type="ECO:0000259" key="3">
    <source>
        <dbReference type="Pfam" id="PF00144"/>
    </source>
</evidence>
<dbReference type="PANTHER" id="PTHR22935">
    <property type="entry name" value="PENICILLIN-BINDING PROTEIN"/>
    <property type="match status" value="1"/>
</dbReference>
<dbReference type="SUPFAM" id="SSF56601">
    <property type="entry name" value="beta-lactamase/transpeptidase-like"/>
    <property type="match status" value="1"/>
</dbReference>
<dbReference type="Pfam" id="PF00144">
    <property type="entry name" value="Beta-lactamase"/>
    <property type="match status" value="1"/>
</dbReference>
<dbReference type="Proteomes" id="UP000092713">
    <property type="component" value="Unassembled WGS sequence"/>
</dbReference>
<keyword evidence="4" id="KW-0378">Hydrolase</keyword>
<accession>A0A1A7CB81</accession>
<dbReference type="InterPro" id="IPR001466">
    <property type="entry name" value="Beta-lactam-related"/>
</dbReference>
<gene>
    <name evidence="4" type="ORF">ASR47_10356</name>
</gene>
<dbReference type="InterPro" id="IPR051478">
    <property type="entry name" value="Beta-lactamase-like_AB/R"/>
</dbReference>
<feature type="signal peptide" evidence="2">
    <location>
        <begin position="1"/>
        <end position="19"/>
    </location>
</feature>
<keyword evidence="5" id="KW-1185">Reference proteome</keyword>
<dbReference type="InterPro" id="IPR012338">
    <property type="entry name" value="Beta-lactam/transpept-like"/>
</dbReference>
<comment type="similarity">
    <text evidence="1">Belongs to the beta-lactamase family.</text>
</comment>
<reference evidence="4 5" key="1">
    <citation type="submission" date="2016-04" db="EMBL/GenBank/DDBJ databases">
        <title>Draft genome sequence of Janthinobacterium psychrotolerans sp. nov., isolated from freshwater sediments in Denmark.</title>
        <authorList>
            <person name="Gong X."/>
            <person name="Skrivergaard S."/>
            <person name="Korsgaard B.S."/>
            <person name="Schreiber L."/>
            <person name="Marshall I.P."/>
            <person name="Finster K."/>
            <person name="Schramm A."/>
        </authorList>
    </citation>
    <scope>NUCLEOTIDE SEQUENCE [LARGE SCALE GENOMIC DNA]</scope>
    <source>
        <strain evidence="4 5">S3-2</strain>
    </source>
</reference>
<dbReference type="PATRIC" id="fig|1747903.4.peg.5247"/>
<organism evidence="4 5">
    <name type="scientific">Janthinobacterium psychrotolerans</name>
    <dbReference type="NCBI Taxonomy" id="1747903"/>
    <lineage>
        <taxon>Bacteria</taxon>
        <taxon>Pseudomonadati</taxon>
        <taxon>Pseudomonadota</taxon>
        <taxon>Betaproteobacteria</taxon>
        <taxon>Burkholderiales</taxon>
        <taxon>Oxalobacteraceae</taxon>
        <taxon>Janthinobacterium</taxon>
    </lineage>
</organism>
<evidence type="ECO:0000313" key="5">
    <source>
        <dbReference type="Proteomes" id="UP000092713"/>
    </source>
</evidence>
<dbReference type="PANTHER" id="PTHR22935:SF95">
    <property type="entry name" value="BETA-LACTAMASE-LIKE 1-RELATED"/>
    <property type="match status" value="1"/>
</dbReference>
<feature type="chain" id="PRO_5008355846" evidence="2">
    <location>
        <begin position="20"/>
        <end position="390"/>
    </location>
</feature>
<dbReference type="OrthoDB" id="9801061at2"/>
<dbReference type="EC" id="3.4.-.-" evidence="4"/>
<dbReference type="AlphaFoldDB" id="A0A1A7CB81"/>
<protein>
    <submittedName>
        <fullName evidence="4">D-alanyl-D-alanine-carboxypeptidase / D-alanyl-D-alanine-endopeptidase</fullName>
        <ecNumber evidence="4">3.4.-.-</ecNumber>
    </submittedName>
</protein>
<comment type="caution">
    <text evidence="4">The sequence shown here is derived from an EMBL/GenBank/DDBJ whole genome shotgun (WGS) entry which is preliminary data.</text>
</comment>
<dbReference type="Gene3D" id="3.40.710.10">
    <property type="entry name" value="DD-peptidase/beta-lactamase superfamily"/>
    <property type="match status" value="1"/>
</dbReference>
<name>A0A1A7CB81_9BURK</name>
<dbReference type="GO" id="GO:0004180">
    <property type="term" value="F:carboxypeptidase activity"/>
    <property type="evidence" value="ECO:0007669"/>
    <property type="project" value="UniProtKB-KW"/>
</dbReference>
<keyword evidence="4" id="KW-0121">Carboxypeptidase</keyword>
<evidence type="ECO:0000313" key="4">
    <source>
        <dbReference type="EMBL" id="OBV41563.1"/>
    </source>
</evidence>